<feature type="compositionally biased region" description="Polar residues" evidence="1">
    <location>
        <begin position="209"/>
        <end position="222"/>
    </location>
</feature>
<feature type="compositionally biased region" description="Low complexity" evidence="1">
    <location>
        <begin position="424"/>
        <end position="434"/>
    </location>
</feature>
<dbReference type="AlphaFoldDB" id="A0A6A6JG22"/>
<gene>
    <name evidence="2" type="ORF">EI97DRAFT_379180</name>
</gene>
<name>A0A6A6JG22_WESOR</name>
<sequence>MRPTDKDIEAFDLDELFQQYETDIFQRVNGAAEDPSGSDDLAHLFEVPSSNEIDPFSTLPMPNWDPSSDDAWQRALQLLEDNPASPAQDKYSSVYPESGGKASLSDPGLYHPAHYFELDHSERRPSSSAPSTPKPSATRPNKKVYSTPDQTHRQRIQKPAGRKTSPLTKMMAPSTLRAGIQDPWASRMDTASDEFALKLSASDDPRTRPPSSKVSQEPSTNGLFPRAQPCTVALSPPSVEASPETQHSNYQLTPLSSPAIDTNSRGRTSTDLFIFGTNVGGTMNLHPHAHNAALSALHTPPPSTDLPMTTWVPNTTPTLDFALSASPDFHSMTSMSGTWWNNGMTATTTQAPTPTYNGHRRAYSQGQGMSFSSGGGVGLGISCDTASFSCYGGGMGSSNTPMSNSLGASATRRAHKSSIRKSSHSSAPHSASHKSAQDCFVNFTPDDSKKILTGVAPSGSSKTKARREKEAADKRRKLSQAAMKAVIEAWGDISRLEEGGLLSLEVE</sequence>
<proteinExistence type="predicted"/>
<organism evidence="2 3">
    <name type="scientific">Westerdykella ornata</name>
    <dbReference type="NCBI Taxonomy" id="318751"/>
    <lineage>
        <taxon>Eukaryota</taxon>
        <taxon>Fungi</taxon>
        <taxon>Dikarya</taxon>
        <taxon>Ascomycota</taxon>
        <taxon>Pezizomycotina</taxon>
        <taxon>Dothideomycetes</taxon>
        <taxon>Pleosporomycetidae</taxon>
        <taxon>Pleosporales</taxon>
        <taxon>Sporormiaceae</taxon>
        <taxon>Westerdykella</taxon>
    </lineage>
</organism>
<feature type="region of interest" description="Disordered" evidence="1">
    <location>
        <begin position="48"/>
        <end position="183"/>
    </location>
</feature>
<feature type="compositionally biased region" description="Low complexity" evidence="1">
    <location>
        <begin position="126"/>
        <end position="139"/>
    </location>
</feature>
<dbReference type="Proteomes" id="UP000800097">
    <property type="component" value="Unassembled WGS sequence"/>
</dbReference>
<evidence type="ECO:0000256" key="1">
    <source>
        <dbReference type="SAM" id="MobiDB-lite"/>
    </source>
</evidence>
<dbReference type="OrthoDB" id="2575228at2759"/>
<feature type="region of interest" description="Disordered" evidence="1">
    <location>
        <begin position="199"/>
        <end position="264"/>
    </location>
</feature>
<dbReference type="GeneID" id="54548870"/>
<feature type="compositionally biased region" description="Basic residues" evidence="1">
    <location>
        <begin position="412"/>
        <end position="423"/>
    </location>
</feature>
<dbReference type="RefSeq" id="XP_033652901.1">
    <property type="nucleotide sequence ID" value="XM_033795695.1"/>
</dbReference>
<feature type="region of interest" description="Disordered" evidence="1">
    <location>
        <begin position="451"/>
        <end position="477"/>
    </location>
</feature>
<dbReference type="EMBL" id="ML986497">
    <property type="protein sequence ID" value="KAF2275362.1"/>
    <property type="molecule type" value="Genomic_DNA"/>
</dbReference>
<keyword evidence="3" id="KW-1185">Reference proteome</keyword>
<feature type="region of interest" description="Disordered" evidence="1">
    <location>
        <begin position="402"/>
        <end position="435"/>
    </location>
</feature>
<feature type="compositionally biased region" description="Polar residues" evidence="1">
    <location>
        <begin position="243"/>
        <end position="264"/>
    </location>
</feature>
<protein>
    <submittedName>
        <fullName evidence="2">Uncharacterized protein</fullName>
    </submittedName>
</protein>
<evidence type="ECO:0000313" key="3">
    <source>
        <dbReference type="Proteomes" id="UP000800097"/>
    </source>
</evidence>
<evidence type="ECO:0000313" key="2">
    <source>
        <dbReference type="EMBL" id="KAF2275362.1"/>
    </source>
</evidence>
<accession>A0A6A6JG22</accession>
<feature type="compositionally biased region" description="Basic and acidic residues" evidence="1">
    <location>
        <begin position="114"/>
        <end position="125"/>
    </location>
</feature>
<reference evidence="2" key="1">
    <citation type="journal article" date="2020" name="Stud. Mycol.">
        <title>101 Dothideomycetes genomes: a test case for predicting lifestyles and emergence of pathogens.</title>
        <authorList>
            <person name="Haridas S."/>
            <person name="Albert R."/>
            <person name="Binder M."/>
            <person name="Bloem J."/>
            <person name="Labutti K."/>
            <person name="Salamov A."/>
            <person name="Andreopoulos B."/>
            <person name="Baker S."/>
            <person name="Barry K."/>
            <person name="Bills G."/>
            <person name="Bluhm B."/>
            <person name="Cannon C."/>
            <person name="Castanera R."/>
            <person name="Culley D."/>
            <person name="Daum C."/>
            <person name="Ezra D."/>
            <person name="Gonzalez J."/>
            <person name="Henrissat B."/>
            <person name="Kuo A."/>
            <person name="Liang C."/>
            <person name="Lipzen A."/>
            <person name="Lutzoni F."/>
            <person name="Magnuson J."/>
            <person name="Mondo S."/>
            <person name="Nolan M."/>
            <person name="Ohm R."/>
            <person name="Pangilinan J."/>
            <person name="Park H.-J."/>
            <person name="Ramirez L."/>
            <person name="Alfaro M."/>
            <person name="Sun H."/>
            <person name="Tritt A."/>
            <person name="Yoshinaga Y."/>
            <person name="Zwiers L.-H."/>
            <person name="Turgeon B."/>
            <person name="Goodwin S."/>
            <person name="Spatafora J."/>
            <person name="Crous P."/>
            <person name="Grigoriev I."/>
        </authorList>
    </citation>
    <scope>NUCLEOTIDE SEQUENCE</scope>
    <source>
        <strain evidence="2">CBS 379.55</strain>
    </source>
</reference>